<feature type="chain" id="PRO_5014999043" description="Secreted peptide" evidence="1">
    <location>
        <begin position="19"/>
        <end position="127"/>
    </location>
</feature>
<evidence type="ECO:0000313" key="2">
    <source>
        <dbReference type="EMBL" id="MBW29345.1"/>
    </source>
</evidence>
<organism evidence="2">
    <name type="scientific">Anopheles braziliensis</name>
    <dbReference type="NCBI Taxonomy" id="58242"/>
    <lineage>
        <taxon>Eukaryota</taxon>
        <taxon>Metazoa</taxon>
        <taxon>Ecdysozoa</taxon>
        <taxon>Arthropoda</taxon>
        <taxon>Hexapoda</taxon>
        <taxon>Insecta</taxon>
        <taxon>Pterygota</taxon>
        <taxon>Neoptera</taxon>
        <taxon>Endopterygota</taxon>
        <taxon>Diptera</taxon>
        <taxon>Nematocera</taxon>
        <taxon>Culicoidea</taxon>
        <taxon>Culicidae</taxon>
        <taxon>Anophelinae</taxon>
        <taxon>Anopheles</taxon>
    </lineage>
</organism>
<sequence>MLLQGFVSVLGFLSSARGLWPFGGRRERSWGKHEQVTDMEHATNKSGFKSVWWDVVLGLLVPHATQNTRTCKSLTSVSKKEEKEKEKEEIGTFTNVKTWKQCAINLVAMLHDRNAKRTKSQITNISL</sequence>
<reference evidence="2" key="1">
    <citation type="submission" date="2018-01" db="EMBL/GenBank/DDBJ databases">
        <title>An insight into the sialome of Amazonian anophelines.</title>
        <authorList>
            <person name="Ribeiro J.M."/>
            <person name="Scarpassa V."/>
            <person name="Calvo E."/>
        </authorList>
    </citation>
    <scope>NUCLEOTIDE SEQUENCE</scope>
    <source>
        <tissue evidence="2">Salivary glands</tissue>
    </source>
</reference>
<accession>A0A2M3ZLG5</accession>
<evidence type="ECO:0008006" key="3">
    <source>
        <dbReference type="Google" id="ProtNLM"/>
    </source>
</evidence>
<dbReference type="EMBL" id="GGFM01008594">
    <property type="protein sequence ID" value="MBW29345.1"/>
    <property type="molecule type" value="Transcribed_RNA"/>
</dbReference>
<proteinExistence type="predicted"/>
<name>A0A2M3ZLG5_9DIPT</name>
<protein>
    <recommendedName>
        <fullName evidence="3">Secreted peptide</fullName>
    </recommendedName>
</protein>
<feature type="signal peptide" evidence="1">
    <location>
        <begin position="1"/>
        <end position="18"/>
    </location>
</feature>
<evidence type="ECO:0000256" key="1">
    <source>
        <dbReference type="SAM" id="SignalP"/>
    </source>
</evidence>
<keyword evidence="1" id="KW-0732">Signal</keyword>
<dbReference type="AlphaFoldDB" id="A0A2M3ZLG5"/>